<sequence>MRLKSITTKNYRTLHDLTLTFANNYCTISGRNNAGKSCVIRLLSALFRAHARYPWQIDESGLDYKDDKTQWVKDTAPIVASFGLDITRHDDPALISFIEKIASKKIEEQTANLTVEYAVSDSDEITVSICVNGERVDDKAAKEIDKRIKDSNLLFLYNSTTRHDDFIFGRGRRRMFYEFVMSTDERKALEEAGKHIERRLRKLAKDHTEGLSKILGRLTEKYDVEVSPLEGFAAREMPLGINLKDKNVEVPLSDWGSGTQNRTHILMAVLQANRIKTTGSPDDKITPVVVIEEPESFLHPSAQAEFGRMLRHLSEEFGIQILVTTHSPHMLNQEDGESNILLTRETKRGRAYESVRVDTSGENWMAPFADHLGISSEDFSCLKPLFSADKSKVLLVEGPIDQEYFRFFQEHSLACDRLSGSIEVVPYGGKDTLKNTLLIQFVLRKFDRVFVTYDLDAAADVRAALGRVGLKESTDYIGLGVSQAGKDCIEGLLPQSVLSAVNGRETDLIMKLGSKDNSERRKAKDALKKLYLAEFKAKTDHTKEDLKELAKVVRLVNTRLNAQQGVPADAAAPRR</sequence>
<dbReference type="SUPFAM" id="SSF52540">
    <property type="entry name" value="P-loop containing nucleoside triphosphate hydrolases"/>
    <property type="match status" value="1"/>
</dbReference>
<gene>
    <name evidence="2" type="ORF">G7Y82_00990</name>
</gene>
<name>A0A970B355_9GAMM</name>
<protein>
    <submittedName>
        <fullName evidence="2">ATP-binding protein</fullName>
    </submittedName>
</protein>
<dbReference type="InterPro" id="IPR051396">
    <property type="entry name" value="Bact_Antivir_Def_Nuclease"/>
</dbReference>
<keyword evidence="2" id="KW-0067">ATP-binding</keyword>
<dbReference type="Proteomes" id="UP000653472">
    <property type="component" value="Unassembled WGS sequence"/>
</dbReference>
<dbReference type="PANTHER" id="PTHR43581:SF4">
    <property type="entry name" value="ATP_GTP PHOSPHATASE"/>
    <property type="match status" value="1"/>
</dbReference>
<dbReference type="PANTHER" id="PTHR43581">
    <property type="entry name" value="ATP/GTP PHOSPHATASE"/>
    <property type="match status" value="1"/>
</dbReference>
<evidence type="ECO:0000259" key="1">
    <source>
        <dbReference type="Pfam" id="PF13175"/>
    </source>
</evidence>
<dbReference type="InterPro" id="IPR027417">
    <property type="entry name" value="P-loop_NTPase"/>
</dbReference>
<keyword evidence="2" id="KW-0547">Nucleotide-binding</keyword>
<dbReference type="InterPro" id="IPR041685">
    <property type="entry name" value="AAA_GajA/Old/RecF-like"/>
</dbReference>
<dbReference type="Gene3D" id="3.40.50.300">
    <property type="entry name" value="P-loop containing nucleotide triphosphate hydrolases"/>
    <property type="match status" value="1"/>
</dbReference>
<dbReference type="EMBL" id="JAAVXB010000001">
    <property type="protein sequence ID" value="NKF20872.1"/>
    <property type="molecule type" value="Genomic_DNA"/>
</dbReference>
<dbReference type="RefSeq" id="WP_168146132.1">
    <property type="nucleotide sequence ID" value="NZ_JAAVXB010000001.1"/>
</dbReference>
<reference evidence="2" key="1">
    <citation type="submission" date="2020-03" db="EMBL/GenBank/DDBJ databases">
        <title>Solimonas marina sp. nov., isolated from deep seawater of the Pacific Ocean.</title>
        <authorList>
            <person name="Liu X."/>
            <person name="Lai Q."/>
            <person name="Sun F."/>
            <person name="Gai Y."/>
            <person name="Li G."/>
            <person name="Shao Z."/>
        </authorList>
    </citation>
    <scope>NUCLEOTIDE SEQUENCE</scope>
    <source>
        <strain evidence="2">C16B3</strain>
    </source>
</reference>
<feature type="domain" description="Endonuclease GajA/Old nuclease/RecF-like AAA" evidence="1">
    <location>
        <begin position="1"/>
        <end position="153"/>
    </location>
</feature>
<evidence type="ECO:0000313" key="3">
    <source>
        <dbReference type="Proteomes" id="UP000653472"/>
    </source>
</evidence>
<comment type="caution">
    <text evidence="2">The sequence shown here is derived from an EMBL/GenBank/DDBJ whole genome shotgun (WGS) entry which is preliminary data.</text>
</comment>
<dbReference type="AlphaFoldDB" id="A0A970B355"/>
<proteinExistence type="predicted"/>
<evidence type="ECO:0000313" key="2">
    <source>
        <dbReference type="EMBL" id="NKF20872.1"/>
    </source>
</evidence>
<dbReference type="Pfam" id="PF13175">
    <property type="entry name" value="AAA_15"/>
    <property type="match status" value="2"/>
</dbReference>
<feature type="domain" description="Endonuclease GajA/Old nuclease/RecF-like AAA" evidence="1">
    <location>
        <begin position="186"/>
        <end position="330"/>
    </location>
</feature>
<dbReference type="GO" id="GO:0005524">
    <property type="term" value="F:ATP binding"/>
    <property type="evidence" value="ECO:0007669"/>
    <property type="project" value="UniProtKB-KW"/>
</dbReference>
<organism evidence="2 3">
    <name type="scientific">Solimonas marina</name>
    <dbReference type="NCBI Taxonomy" id="2714601"/>
    <lineage>
        <taxon>Bacteria</taxon>
        <taxon>Pseudomonadati</taxon>
        <taxon>Pseudomonadota</taxon>
        <taxon>Gammaproteobacteria</taxon>
        <taxon>Nevskiales</taxon>
        <taxon>Nevskiaceae</taxon>
        <taxon>Solimonas</taxon>
    </lineage>
</organism>
<keyword evidence="3" id="KW-1185">Reference proteome</keyword>
<accession>A0A970B355</accession>